<evidence type="ECO:0000313" key="3">
    <source>
        <dbReference type="EMBL" id="MBB5090623.1"/>
    </source>
</evidence>
<feature type="domain" description="Acyltransferase 3" evidence="2">
    <location>
        <begin position="9"/>
        <end position="342"/>
    </location>
</feature>
<keyword evidence="1" id="KW-0812">Transmembrane</keyword>
<dbReference type="InterPro" id="IPR002656">
    <property type="entry name" value="Acyl_transf_3_dom"/>
</dbReference>
<dbReference type="GO" id="GO:0016747">
    <property type="term" value="F:acyltransferase activity, transferring groups other than amino-acyl groups"/>
    <property type="evidence" value="ECO:0007669"/>
    <property type="project" value="InterPro"/>
</dbReference>
<dbReference type="InterPro" id="IPR050879">
    <property type="entry name" value="Acyltransferase_3"/>
</dbReference>
<dbReference type="Proteomes" id="UP000531231">
    <property type="component" value="Unassembled WGS sequence"/>
</dbReference>
<reference evidence="3 4" key="1">
    <citation type="submission" date="2020-08" db="EMBL/GenBank/DDBJ databases">
        <title>Genomic Encyclopedia of Type Strains, Phase IV (KMG-IV): sequencing the most valuable type-strain genomes for metagenomic binning, comparative biology and taxonomic classification.</title>
        <authorList>
            <person name="Goeker M."/>
        </authorList>
    </citation>
    <scope>NUCLEOTIDE SEQUENCE [LARGE SCALE GENOMIC DNA]</scope>
    <source>
        <strain evidence="3 4">DSM 25620</strain>
    </source>
</reference>
<evidence type="ECO:0000256" key="1">
    <source>
        <dbReference type="SAM" id="Phobius"/>
    </source>
</evidence>
<evidence type="ECO:0000313" key="4">
    <source>
        <dbReference type="Proteomes" id="UP000531231"/>
    </source>
</evidence>
<keyword evidence="1" id="KW-1133">Transmembrane helix</keyword>
<dbReference type="AlphaFoldDB" id="A0A7W8AK97"/>
<feature type="transmembrane region" description="Helical" evidence="1">
    <location>
        <begin position="43"/>
        <end position="61"/>
    </location>
</feature>
<dbReference type="GO" id="GO:0016020">
    <property type="term" value="C:membrane"/>
    <property type="evidence" value="ECO:0007669"/>
    <property type="project" value="TreeGrafter"/>
</dbReference>
<dbReference type="GO" id="GO:0000271">
    <property type="term" value="P:polysaccharide biosynthetic process"/>
    <property type="evidence" value="ECO:0007669"/>
    <property type="project" value="TreeGrafter"/>
</dbReference>
<dbReference type="PANTHER" id="PTHR23028:SF53">
    <property type="entry name" value="ACYL_TRANSF_3 DOMAIN-CONTAINING PROTEIN"/>
    <property type="match status" value="1"/>
</dbReference>
<protein>
    <submittedName>
        <fullName evidence="3">Peptidoglycan/LPS O-acetylase OafA/YrhL</fullName>
    </submittedName>
</protein>
<feature type="transmembrane region" description="Helical" evidence="1">
    <location>
        <begin position="215"/>
        <end position="236"/>
    </location>
</feature>
<evidence type="ECO:0000259" key="2">
    <source>
        <dbReference type="Pfam" id="PF01757"/>
    </source>
</evidence>
<keyword evidence="4" id="KW-1185">Reference proteome</keyword>
<dbReference type="RefSeq" id="WP_151159334.1">
    <property type="nucleotide sequence ID" value="NZ_JACHIL010000002.1"/>
</dbReference>
<feature type="transmembrane region" description="Helical" evidence="1">
    <location>
        <begin position="297"/>
        <end position="319"/>
    </location>
</feature>
<feature type="transmembrane region" description="Helical" evidence="1">
    <location>
        <begin position="154"/>
        <end position="174"/>
    </location>
</feature>
<gene>
    <name evidence="3" type="ORF">HNQ68_001147</name>
</gene>
<feature type="transmembrane region" description="Helical" evidence="1">
    <location>
        <begin position="20"/>
        <end position="37"/>
    </location>
</feature>
<dbReference type="PANTHER" id="PTHR23028">
    <property type="entry name" value="ACETYLTRANSFERASE"/>
    <property type="match status" value="1"/>
</dbReference>
<feature type="transmembrane region" description="Helical" evidence="1">
    <location>
        <begin position="180"/>
        <end position="203"/>
    </location>
</feature>
<sequence>MTLRNAEYDFFDVTRGIAAFWVYLSHLLLICGFWHPLLSRGDLAVDVFVMLSGFVIGLMRLNKPESYPRYILRRFARIYPAYLIALCLGIATSYLYGPVLGNSDYTKHMPWFASRHGEVFANFWQNLALHLSLLHGMVPYSIIPSSEYAFSGPLWSISLEWQFYLVAPLLFFLLAKKKTLTFLSFIVAVIIFGQIAIWIKGFWTSSSPSFLPLRLDYFVIGMASAVAFKPSAYIHWPLKLSLIILIILSQSYLRGYSIALPIWGFTWFLASTAQNSNILRMSTAILRPIKWFGDRSYGFYIYHMPFLLVISYFVIWGRFDIFGHWGALAILFVVSFPITTLAAAASYKYIETPIIERAKIFVNGTKNLKQIRLYPLGYKRDL</sequence>
<feature type="transmembrane region" description="Helical" evidence="1">
    <location>
        <begin position="81"/>
        <end position="99"/>
    </location>
</feature>
<dbReference type="EMBL" id="JACHIL010000002">
    <property type="protein sequence ID" value="MBB5090623.1"/>
    <property type="molecule type" value="Genomic_DNA"/>
</dbReference>
<feature type="transmembrane region" description="Helical" evidence="1">
    <location>
        <begin position="325"/>
        <end position="347"/>
    </location>
</feature>
<dbReference type="Pfam" id="PF01757">
    <property type="entry name" value="Acyl_transf_3"/>
    <property type="match status" value="1"/>
</dbReference>
<keyword evidence="1" id="KW-0472">Membrane</keyword>
<accession>A0A7W8AK97</accession>
<name>A0A7W8AK97_9HYPH</name>
<proteinExistence type="predicted"/>
<feature type="transmembrane region" description="Helical" evidence="1">
    <location>
        <begin position="242"/>
        <end position="270"/>
    </location>
</feature>
<comment type="caution">
    <text evidence="3">The sequence shown here is derived from an EMBL/GenBank/DDBJ whole genome shotgun (WGS) entry which is preliminary data.</text>
</comment>
<organism evidence="3 4">
    <name type="scientific">Pseudochrobactrum saccharolyticum</name>
    <dbReference type="NCBI Taxonomy" id="354352"/>
    <lineage>
        <taxon>Bacteria</taxon>
        <taxon>Pseudomonadati</taxon>
        <taxon>Pseudomonadota</taxon>
        <taxon>Alphaproteobacteria</taxon>
        <taxon>Hyphomicrobiales</taxon>
        <taxon>Brucellaceae</taxon>
        <taxon>Pseudochrobactrum</taxon>
    </lineage>
</organism>